<dbReference type="RefSeq" id="WP_163496316.1">
    <property type="nucleotide sequence ID" value="NZ_CP048711.1"/>
</dbReference>
<proteinExistence type="predicted"/>
<sequence>MKLNEAIEMGKTGCWRDAQVRLTPGSRSKWFVMLHDTRYKTYVLADDEDRPIADEDLNTLSRLIQTIGLKEFTVCL</sequence>
<evidence type="ECO:0008006" key="3">
    <source>
        <dbReference type="Google" id="ProtNLM"/>
    </source>
</evidence>
<gene>
    <name evidence="1" type="ORF">G3T16_17310</name>
</gene>
<evidence type="ECO:0000313" key="2">
    <source>
        <dbReference type="Proteomes" id="UP000477680"/>
    </source>
</evidence>
<organism evidence="1 2">
    <name type="scientific">Kineobactrum salinum</name>
    <dbReference type="NCBI Taxonomy" id="2708301"/>
    <lineage>
        <taxon>Bacteria</taxon>
        <taxon>Pseudomonadati</taxon>
        <taxon>Pseudomonadota</taxon>
        <taxon>Gammaproteobacteria</taxon>
        <taxon>Cellvibrionales</taxon>
        <taxon>Halieaceae</taxon>
        <taxon>Kineobactrum</taxon>
    </lineage>
</organism>
<dbReference type="Proteomes" id="UP000477680">
    <property type="component" value="Chromosome"/>
</dbReference>
<reference evidence="1 2" key="1">
    <citation type="submission" date="2020-02" db="EMBL/GenBank/DDBJ databases">
        <title>Genome sequencing for Kineobactrum sp. M2.</title>
        <authorList>
            <person name="Park S.-J."/>
        </authorList>
    </citation>
    <scope>NUCLEOTIDE SEQUENCE [LARGE SCALE GENOMIC DNA]</scope>
    <source>
        <strain evidence="1 2">M2</strain>
    </source>
</reference>
<accession>A0A6C0U4E5</accession>
<dbReference type="EMBL" id="CP048711">
    <property type="protein sequence ID" value="QIB66886.1"/>
    <property type="molecule type" value="Genomic_DNA"/>
</dbReference>
<dbReference type="AlphaFoldDB" id="A0A6C0U4E5"/>
<protein>
    <recommendedName>
        <fullName evidence="3">Transposase</fullName>
    </recommendedName>
</protein>
<name>A0A6C0U4E5_9GAMM</name>
<dbReference type="KEGG" id="kim:G3T16_17310"/>
<evidence type="ECO:0000313" key="1">
    <source>
        <dbReference type="EMBL" id="QIB66886.1"/>
    </source>
</evidence>
<keyword evidence="2" id="KW-1185">Reference proteome</keyword>